<comment type="caution">
    <text evidence="1">The sequence shown here is derived from an EMBL/GenBank/DDBJ whole genome shotgun (WGS) entry which is preliminary data.</text>
</comment>
<dbReference type="OrthoDB" id="9791073at2"/>
<dbReference type="PANTHER" id="PTHR19288:SF90">
    <property type="entry name" value="OS08G0542600 PROTEIN"/>
    <property type="match status" value="1"/>
</dbReference>
<dbReference type="AlphaFoldDB" id="A0A074TPS2"/>
<dbReference type="PANTHER" id="PTHR19288">
    <property type="entry name" value="4-NITROPHENYLPHOSPHATASE-RELATED"/>
    <property type="match status" value="1"/>
</dbReference>
<dbReference type="NCBIfam" id="TIGR01460">
    <property type="entry name" value="HAD-SF-IIA"/>
    <property type="match status" value="1"/>
</dbReference>
<dbReference type="NCBIfam" id="TIGR01459">
    <property type="entry name" value="HAD-SF-IIA-hyp4"/>
    <property type="match status" value="1"/>
</dbReference>
<organism evidence="1 2">
    <name type="scientific">Thioclava dalianensis</name>
    <dbReference type="NCBI Taxonomy" id="1185766"/>
    <lineage>
        <taxon>Bacteria</taxon>
        <taxon>Pseudomonadati</taxon>
        <taxon>Pseudomonadota</taxon>
        <taxon>Alphaproteobacteria</taxon>
        <taxon>Rhodobacterales</taxon>
        <taxon>Paracoccaceae</taxon>
        <taxon>Thioclava</taxon>
    </lineage>
</organism>
<protein>
    <submittedName>
        <fullName evidence="1">HAD family hydrolase</fullName>
    </submittedName>
</protein>
<dbReference type="InterPro" id="IPR006357">
    <property type="entry name" value="HAD-SF_hydro_IIA"/>
</dbReference>
<dbReference type="InterPro" id="IPR006356">
    <property type="entry name" value="HAD-SF_hydro_IIA_hyp3"/>
</dbReference>
<dbReference type="Proteomes" id="UP000027725">
    <property type="component" value="Unassembled WGS sequence"/>
</dbReference>
<dbReference type="Pfam" id="PF13344">
    <property type="entry name" value="Hydrolase_6"/>
    <property type="match status" value="1"/>
</dbReference>
<dbReference type="eggNOG" id="COG0647">
    <property type="taxonomic scope" value="Bacteria"/>
</dbReference>
<accession>A0A074TPS2</accession>
<dbReference type="GO" id="GO:0016791">
    <property type="term" value="F:phosphatase activity"/>
    <property type="evidence" value="ECO:0007669"/>
    <property type="project" value="TreeGrafter"/>
</dbReference>
<dbReference type="CDD" id="cd07525">
    <property type="entry name" value="HAD_like"/>
    <property type="match status" value="1"/>
</dbReference>
<dbReference type="Pfam" id="PF13242">
    <property type="entry name" value="Hydrolase_like"/>
    <property type="match status" value="1"/>
</dbReference>
<dbReference type="SUPFAM" id="SSF56784">
    <property type="entry name" value="HAD-like"/>
    <property type="match status" value="1"/>
</dbReference>
<dbReference type="RefSeq" id="WP_038062360.1">
    <property type="nucleotide sequence ID" value="NZ_FOVB01000003.1"/>
</dbReference>
<keyword evidence="2" id="KW-1185">Reference proteome</keyword>
<dbReference type="EMBL" id="JHEH01000003">
    <property type="protein sequence ID" value="KEP70998.1"/>
    <property type="molecule type" value="Genomic_DNA"/>
</dbReference>
<dbReference type="GO" id="GO:0005737">
    <property type="term" value="C:cytoplasm"/>
    <property type="evidence" value="ECO:0007669"/>
    <property type="project" value="TreeGrafter"/>
</dbReference>
<dbReference type="STRING" id="1185766.SAMN05216224_103271"/>
<evidence type="ECO:0000313" key="1">
    <source>
        <dbReference type="EMBL" id="KEP70998.1"/>
    </source>
</evidence>
<dbReference type="InterPro" id="IPR036412">
    <property type="entry name" value="HAD-like_sf"/>
</dbReference>
<name>A0A074TPS2_9RHOB</name>
<gene>
    <name evidence="1" type="ORF">DL1_10115</name>
</gene>
<keyword evidence="1" id="KW-0378">Hydrolase</keyword>
<reference evidence="1 2" key="1">
    <citation type="submission" date="2014-03" db="EMBL/GenBank/DDBJ databases">
        <title>The draft genome sequence of Thioclava dalianensis DLFJ1-1.</title>
        <authorList>
            <person name="Lai Q."/>
            <person name="Shao Z."/>
        </authorList>
    </citation>
    <scope>NUCLEOTIDE SEQUENCE [LARGE SCALE GENOMIC DNA]</scope>
    <source>
        <strain evidence="1 2">DLFJ1-1</strain>
    </source>
</reference>
<sequence>MTTIIQSLSEISEPYDALFCDLWGCLHNGVEPFAEAVVALQDFRARGGKVVLLTNAPRPAKFVQASLDRMGCPRDAYDLIVSSGDAAQDAMLAGAVGRKVWHLGPEKDDGFFTEIPDEWQGQPGVERVDFDDAEGIICTGPFDEQTEAPDDYRAKFLLAKTRGLPMLCANPDIVVDLGDRRIYCAGALAAFYEEMGGEALYFGKPHPPIYDMARRKLAAIGGASDGRILAVGDGINTDVAGAAGEGIDCLFVTGGLAHDQFGPDRQAPEAKLVTAWLETRMKDPLYTIGMLR</sequence>
<proteinExistence type="predicted"/>
<evidence type="ECO:0000313" key="2">
    <source>
        <dbReference type="Proteomes" id="UP000027725"/>
    </source>
</evidence>
<dbReference type="Gene3D" id="3.40.50.1000">
    <property type="entry name" value="HAD superfamily/HAD-like"/>
    <property type="match status" value="2"/>
</dbReference>
<dbReference type="InterPro" id="IPR023214">
    <property type="entry name" value="HAD_sf"/>
</dbReference>